<sequence>MRARGLSLVELLVLLAVLAVVLAMGALNGRRTLLGQEHAAFLSTLQNVFWQGATEAASRGVNLTLERNGSRLELKQGSTVLRTWDIPQGVVLSLGNGSIVRFTPPGKVQDPQGQPLTQPLTFTATVNGKTYTYTISLIGEAKRVP</sequence>
<reference evidence="6" key="1">
    <citation type="submission" date="2016-06" db="EMBL/GenBank/DDBJ databases">
        <title>Whole genome sequencing of Thermus brockianus strain GE-1.</title>
        <authorList>
            <person name="Schaefers C."/>
            <person name="Blank S."/>
            <person name="Wiebusch S."/>
            <person name="Elleuche S."/>
            <person name="Antranikian G."/>
        </authorList>
    </citation>
    <scope>NUCLEOTIDE SEQUENCE [LARGE SCALE GENOMIC DNA]</scope>
    <source>
        <strain evidence="6">GE-1</strain>
    </source>
</reference>
<dbReference type="Proteomes" id="UP000182993">
    <property type="component" value="Chromosome"/>
</dbReference>
<evidence type="ECO:0000256" key="2">
    <source>
        <dbReference type="ARBA" id="ARBA00004418"/>
    </source>
</evidence>
<keyword evidence="4" id="KW-0472">Membrane</keyword>
<dbReference type="SUPFAM" id="SSF54523">
    <property type="entry name" value="Pili subunits"/>
    <property type="match status" value="1"/>
</dbReference>
<dbReference type="InterPro" id="IPR045584">
    <property type="entry name" value="Pilin-like"/>
</dbReference>
<protein>
    <submittedName>
        <fullName evidence="5">Putative type IV pilin</fullName>
    </submittedName>
</protein>
<evidence type="ECO:0000313" key="5">
    <source>
        <dbReference type="EMBL" id="APD08864.1"/>
    </source>
</evidence>
<organism evidence="5 6">
    <name type="scientific">Thermus brockianus</name>
    <dbReference type="NCBI Taxonomy" id="56956"/>
    <lineage>
        <taxon>Bacteria</taxon>
        <taxon>Thermotogati</taxon>
        <taxon>Deinococcota</taxon>
        <taxon>Deinococci</taxon>
        <taxon>Thermales</taxon>
        <taxon>Thermaceae</taxon>
        <taxon>Thermus</taxon>
    </lineage>
</organism>
<name>A0A1J0LRG0_THEBO</name>
<proteinExistence type="predicted"/>
<dbReference type="PROSITE" id="PS00409">
    <property type="entry name" value="PROKAR_NTER_METHYL"/>
    <property type="match status" value="1"/>
</dbReference>
<evidence type="ECO:0000256" key="4">
    <source>
        <dbReference type="ARBA" id="ARBA00023237"/>
    </source>
</evidence>
<dbReference type="GO" id="GO:0042597">
    <property type="term" value="C:periplasmic space"/>
    <property type="evidence" value="ECO:0007669"/>
    <property type="project" value="UniProtKB-SubCell"/>
</dbReference>
<dbReference type="KEGG" id="tbc:A0O31_00674"/>
<dbReference type="AlphaFoldDB" id="A0A1J0LRG0"/>
<evidence type="ECO:0000313" key="6">
    <source>
        <dbReference type="Proteomes" id="UP000182993"/>
    </source>
</evidence>
<dbReference type="STRING" id="56956.A0O31_00674"/>
<comment type="subcellular location">
    <subcellularLocation>
        <location evidence="1">Cell outer membrane</location>
        <topology evidence="1">Single-pass membrane protein</topology>
    </subcellularLocation>
    <subcellularLocation>
        <location evidence="2">Periplasm</location>
    </subcellularLocation>
</comment>
<accession>A0A1J0LRG0</accession>
<evidence type="ECO:0000256" key="1">
    <source>
        <dbReference type="ARBA" id="ARBA00004203"/>
    </source>
</evidence>
<gene>
    <name evidence="5" type="ORF">A0O31_00674</name>
</gene>
<dbReference type="InterPro" id="IPR012902">
    <property type="entry name" value="N_methyl_site"/>
</dbReference>
<evidence type="ECO:0000256" key="3">
    <source>
        <dbReference type="ARBA" id="ARBA00022764"/>
    </source>
</evidence>
<keyword evidence="3" id="KW-0574">Periplasm</keyword>
<dbReference type="GO" id="GO:0009279">
    <property type="term" value="C:cell outer membrane"/>
    <property type="evidence" value="ECO:0007669"/>
    <property type="project" value="UniProtKB-SubCell"/>
</dbReference>
<dbReference type="EMBL" id="CP016312">
    <property type="protein sequence ID" value="APD08864.1"/>
    <property type="molecule type" value="Genomic_DNA"/>
</dbReference>
<keyword evidence="4" id="KW-0998">Cell outer membrane</keyword>